<organism evidence="1">
    <name type="scientific">Anguilla anguilla</name>
    <name type="common">European freshwater eel</name>
    <name type="synonym">Muraena anguilla</name>
    <dbReference type="NCBI Taxonomy" id="7936"/>
    <lineage>
        <taxon>Eukaryota</taxon>
        <taxon>Metazoa</taxon>
        <taxon>Chordata</taxon>
        <taxon>Craniata</taxon>
        <taxon>Vertebrata</taxon>
        <taxon>Euteleostomi</taxon>
        <taxon>Actinopterygii</taxon>
        <taxon>Neopterygii</taxon>
        <taxon>Teleostei</taxon>
        <taxon>Anguilliformes</taxon>
        <taxon>Anguillidae</taxon>
        <taxon>Anguilla</taxon>
    </lineage>
</organism>
<protein>
    <submittedName>
        <fullName evidence="1">Uncharacterized protein</fullName>
    </submittedName>
</protein>
<proteinExistence type="predicted"/>
<sequence>MNMMRYCQCRTTPL</sequence>
<reference evidence="1" key="1">
    <citation type="submission" date="2014-11" db="EMBL/GenBank/DDBJ databases">
        <authorList>
            <person name="Amaro Gonzalez C."/>
        </authorList>
    </citation>
    <scope>NUCLEOTIDE SEQUENCE</scope>
</reference>
<name>A0A0E9P9M9_ANGAN</name>
<evidence type="ECO:0000313" key="1">
    <source>
        <dbReference type="EMBL" id="JAH00755.1"/>
    </source>
</evidence>
<dbReference type="EMBL" id="GBXM01107822">
    <property type="protein sequence ID" value="JAH00755.1"/>
    <property type="molecule type" value="Transcribed_RNA"/>
</dbReference>
<reference evidence="1" key="2">
    <citation type="journal article" date="2015" name="Fish Shellfish Immunol.">
        <title>Early steps in the European eel (Anguilla anguilla)-Vibrio vulnificus interaction in the gills: Role of the RtxA13 toxin.</title>
        <authorList>
            <person name="Callol A."/>
            <person name="Pajuelo D."/>
            <person name="Ebbesson L."/>
            <person name="Teles M."/>
            <person name="MacKenzie S."/>
            <person name="Amaro C."/>
        </authorList>
    </citation>
    <scope>NUCLEOTIDE SEQUENCE</scope>
</reference>
<accession>A0A0E9P9M9</accession>